<sequence length="52" mass="5719">MKENTAGGLDGSKENNEENGFSSTNNNWRREYAQICHSAAVYREGWGAPSAL</sequence>
<organism evidence="2 3">
    <name type="scientific">Jeotgalibacillus campisalis</name>
    <dbReference type="NCBI Taxonomy" id="220754"/>
    <lineage>
        <taxon>Bacteria</taxon>
        <taxon>Bacillati</taxon>
        <taxon>Bacillota</taxon>
        <taxon>Bacilli</taxon>
        <taxon>Bacillales</taxon>
        <taxon>Caryophanaceae</taxon>
        <taxon>Jeotgalibacillus</taxon>
    </lineage>
</organism>
<keyword evidence="3" id="KW-1185">Reference proteome</keyword>
<gene>
    <name evidence="2" type="ORF">KR50_03950</name>
</gene>
<dbReference type="EMBL" id="JXRR01000001">
    <property type="protein sequence ID" value="KIL53066.1"/>
    <property type="molecule type" value="Genomic_DNA"/>
</dbReference>
<accession>A0A0C2W910</accession>
<protein>
    <submittedName>
        <fullName evidence="2">Uncharacterized protein</fullName>
    </submittedName>
</protein>
<name>A0A0C2W910_9BACL</name>
<evidence type="ECO:0000313" key="3">
    <source>
        <dbReference type="Proteomes" id="UP000031972"/>
    </source>
</evidence>
<evidence type="ECO:0000256" key="1">
    <source>
        <dbReference type="SAM" id="MobiDB-lite"/>
    </source>
</evidence>
<feature type="compositionally biased region" description="Polar residues" evidence="1">
    <location>
        <begin position="18"/>
        <end position="27"/>
    </location>
</feature>
<evidence type="ECO:0000313" key="2">
    <source>
        <dbReference type="EMBL" id="KIL53066.1"/>
    </source>
</evidence>
<dbReference type="Proteomes" id="UP000031972">
    <property type="component" value="Unassembled WGS sequence"/>
</dbReference>
<dbReference type="AlphaFoldDB" id="A0A0C2W910"/>
<comment type="caution">
    <text evidence="2">The sequence shown here is derived from an EMBL/GenBank/DDBJ whole genome shotgun (WGS) entry which is preliminary data.</text>
</comment>
<proteinExistence type="predicted"/>
<reference evidence="2 3" key="1">
    <citation type="submission" date="2015-01" db="EMBL/GenBank/DDBJ databases">
        <title>Jeotgalibacillus campisalis genome sequencing.</title>
        <authorList>
            <person name="Goh K.M."/>
            <person name="Chan K.-G."/>
            <person name="Yaakop A.S."/>
            <person name="Ee R."/>
            <person name="Gan H.M."/>
            <person name="Chan C.S."/>
        </authorList>
    </citation>
    <scope>NUCLEOTIDE SEQUENCE [LARGE SCALE GENOMIC DNA]</scope>
    <source>
        <strain evidence="2 3">SF-57</strain>
    </source>
</reference>
<feature type="region of interest" description="Disordered" evidence="1">
    <location>
        <begin position="1"/>
        <end position="27"/>
    </location>
</feature>